<proteinExistence type="predicted"/>
<name>A0A2T4SYY1_STAGA</name>
<comment type="caution">
    <text evidence="2">The sequence shown here is derived from an EMBL/GenBank/DDBJ whole genome shotgun (WGS) entry which is preliminary data.</text>
</comment>
<keyword evidence="1" id="KW-0812">Transmembrane</keyword>
<dbReference type="RefSeq" id="WP_107589402.1">
    <property type="nucleotide sequence ID" value="NZ_JAIBNU010000001.1"/>
</dbReference>
<evidence type="ECO:0000313" key="2">
    <source>
        <dbReference type="EMBL" id="RIL44711.1"/>
    </source>
</evidence>
<organism evidence="2 3">
    <name type="scientific">Staphylococcus gallinarum</name>
    <dbReference type="NCBI Taxonomy" id="1293"/>
    <lineage>
        <taxon>Bacteria</taxon>
        <taxon>Bacillati</taxon>
        <taxon>Bacillota</taxon>
        <taxon>Bacilli</taxon>
        <taxon>Bacillales</taxon>
        <taxon>Staphylococcaceae</taxon>
        <taxon>Staphylococcus</taxon>
    </lineage>
</organism>
<evidence type="ECO:0000256" key="1">
    <source>
        <dbReference type="SAM" id="Phobius"/>
    </source>
</evidence>
<sequence>MKDMRNQKDTVKFFLLIICLLFYSLTEMYEKYNLVLLIILAGIAGVAIHYVVEFVFYIFLKLKNKGNK</sequence>
<dbReference type="Proteomes" id="UP000283576">
    <property type="component" value="Unassembled WGS sequence"/>
</dbReference>
<protein>
    <submittedName>
        <fullName evidence="2">Uncharacterized protein</fullName>
    </submittedName>
</protein>
<gene>
    <name evidence="2" type="ORF">BUZ01_01685</name>
</gene>
<dbReference type="AlphaFoldDB" id="A0A2T4SYY1"/>
<evidence type="ECO:0000313" key="3">
    <source>
        <dbReference type="Proteomes" id="UP000283576"/>
    </source>
</evidence>
<feature type="transmembrane region" description="Helical" evidence="1">
    <location>
        <begin position="12"/>
        <end position="29"/>
    </location>
</feature>
<feature type="transmembrane region" description="Helical" evidence="1">
    <location>
        <begin position="35"/>
        <end position="60"/>
    </location>
</feature>
<accession>A0A2T4SYY1</accession>
<reference evidence="2 3" key="1">
    <citation type="journal article" date="2016" name="Front. Microbiol.">
        <title>Comprehensive Phylogenetic Analysis of Bovine Non-aureus Staphylococci Species Based on Whole-Genome Sequencing.</title>
        <authorList>
            <person name="Naushad S."/>
            <person name="Barkema H.W."/>
            <person name="Luby C."/>
            <person name="Condas L.A."/>
            <person name="Nobrega D.B."/>
            <person name="Carson D.A."/>
            <person name="De Buck J."/>
        </authorList>
    </citation>
    <scope>NUCLEOTIDE SEQUENCE [LARGE SCALE GENOMIC DNA]</scope>
    <source>
        <strain evidence="2 3">SNUC 1388</strain>
    </source>
</reference>
<keyword evidence="1" id="KW-0472">Membrane</keyword>
<dbReference type="EMBL" id="QXRZ01000001">
    <property type="protein sequence ID" value="RIL44711.1"/>
    <property type="molecule type" value="Genomic_DNA"/>
</dbReference>
<keyword evidence="1" id="KW-1133">Transmembrane helix</keyword>